<dbReference type="InterPro" id="IPR003141">
    <property type="entry name" value="Pol/His_phosphatase_N"/>
</dbReference>
<accession>A0ABS7UQT0</accession>
<dbReference type="InterPro" id="IPR004013">
    <property type="entry name" value="PHP_dom"/>
</dbReference>
<dbReference type="PANTHER" id="PTHR42924">
    <property type="entry name" value="EXONUCLEASE"/>
    <property type="match status" value="1"/>
</dbReference>
<gene>
    <name evidence="2" type="ORF">K9V48_10005</name>
</gene>
<dbReference type="InterPro" id="IPR052018">
    <property type="entry name" value="PHP_domain"/>
</dbReference>
<dbReference type="EMBL" id="JAIQUM010000017">
    <property type="protein sequence ID" value="MBZ5750574.1"/>
    <property type="molecule type" value="Genomic_DNA"/>
</dbReference>
<dbReference type="SMART" id="SM00481">
    <property type="entry name" value="POLIIIAc"/>
    <property type="match status" value="1"/>
</dbReference>
<dbReference type="NCBIfam" id="NF038032">
    <property type="entry name" value="CehA_McbA_metalo"/>
    <property type="match status" value="1"/>
</dbReference>
<dbReference type="InterPro" id="IPR016195">
    <property type="entry name" value="Pol/histidinol_Pase-like"/>
</dbReference>
<evidence type="ECO:0000313" key="2">
    <source>
        <dbReference type="EMBL" id="MBZ5750574.1"/>
    </source>
</evidence>
<evidence type="ECO:0000259" key="1">
    <source>
        <dbReference type="SMART" id="SM00481"/>
    </source>
</evidence>
<evidence type="ECO:0000313" key="3">
    <source>
        <dbReference type="Proteomes" id="UP001165287"/>
    </source>
</evidence>
<name>A0ABS7UQT0_9BACI</name>
<proteinExistence type="predicted"/>
<protein>
    <submittedName>
        <fullName evidence="2">CehA/McbA family metallohydrolase</fullName>
    </submittedName>
</protein>
<sequence>MLQTKGSEMKLASYSMQMTRENEQSHFIIRMFIPEHLDSIVVSFSYQPEKEENQAVIDSIIKEQGDLYNLNQQEKESISSLRNLITLSVTDPVGYRGSCHRFETTQTVRLAAGGSTPGMLNRSIKSGMWDFAFNMHAVVTETCQLDIQIKGFHEKATNRRWFQSPFEKLEKKKHYQLGPIESNASHTYLKGEIHTHTNHSDGGQTVEELVGGAKAQNIDFLAITDHNTMSATEQIASLANTHQVKLIRGMELTTFYGHFLTLGYQDDQAENWVEMGPSTLEETLVKMKDQGVLVGIAHPYSPGTPFCTGCHWEYELKKLDFVDFIEVWNSDDPHLSPTNIEAFQLWTRLLNDGHQISATCGRDWHVQHTDKQVAYLFAYLPQKPTEQEILRAIQNGHTYISCGPELEFTANNRYIPGMTLLLDEKESSIRIGVAIKQMDEKHKVVIESNNGTVLESKDHELSHLIEESEDLKWLRVSIFDDAHVRVAFTNPIYIEDSNQREL</sequence>
<dbReference type="PANTHER" id="PTHR42924:SF3">
    <property type="entry name" value="POLYMERASE_HISTIDINOL PHOSPHATASE N-TERMINAL DOMAIN-CONTAINING PROTEIN"/>
    <property type="match status" value="1"/>
</dbReference>
<dbReference type="RefSeq" id="WP_224138822.1">
    <property type="nucleotide sequence ID" value="NZ_JAIQUM010000017.1"/>
</dbReference>
<reference evidence="2" key="1">
    <citation type="submission" date="2024-05" db="EMBL/GenBank/DDBJ databases">
        <title>Metabacillus sp. nov., isolated from the rhizosphere soil of tomato plants.</title>
        <authorList>
            <person name="Ma R."/>
        </authorList>
    </citation>
    <scope>NUCLEOTIDE SEQUENCE</scope>
    <source>
        <strain evidence="2">DBTR6</strain>
    </source>
</reference>
<dbReference type="Gene3D" id="3.20.20.140">
    <property type="entry name" value="Metal-dependent hydrolases"/>
    <property type="match status" value="1"/>
</dbReference>
<dbReference type="Proteomes" id="UP001165287">
    <property type="component" value="Unassembled WGS sequence"/>
</dbReference>
<dbReference type="SUPFAM" id="SSF89550">
    <property type="entry name" value="PHP domain-like"/>
    <property type="match status" value="1"/>
</dbReference>
<comment type="caution">
    <text evidence="2">The sequence shown here is derived from an EMBL/GenBank/DDBJ whole genome shotgun (WGS) entry which is preliminary data.</text>
</comment>
<keyword evidence="3" id="KW-1185">Reference proteome</keyword>
<organism evidence="2 3">
    <name type="scientific">Metabacillus rhizolycopersici</name>
    <dbReference type="NCBI Taxonomy" id="2875709"/>
    <lineage>
        <taxon>Bacteria</taxon>
        <taxon>Bacillati</taxon>
        <taxon>Bacillota</taxon>
        <taxon>Bacilli</taxon>
        <taxon>Bacillales</taxon>
        <taxon>Bacillaceae</taxon>
        <taxon>Metabacillus</taxon>
    </lineage>
</organism>
<feature type="domain" description="Polymerase/histidinol phosphatase N-terminal" evidence="1">
    <location>
        <begin position="191"/>
        <end position="256"/>
    </location>
</feature>
<dbReference type="Pfam" id="PF02811">
    <property type="entry name" value="PHP"/>
    <property type="match status" value="1"/>
</dbReference>